<reference evidence="2" key="1">
    <citation type="submission" date="2020-12" db="EMBL/GenBank/DDBJ databases">
        <authorList>
            <consortium name="Molecular Ecology Group"/>
        </authorList>
    </citation>
    <scope>NUCLEOTIDE SEQUENCE</scope>
    <source>
        <strain evidence="2">TBG_1078</strain>
    </source>
</reference>
<organism evidence="2 3">
    <name type="scientific">Nyctereutes procyonoides</name>
    <name type="common">Raccoon dog</name>
    <name type="synonym">Canis procyonoides</name>
    <dbReference type="NCBI Taxonomy" id="34880"/>
    <lineage>
        <taxon>Eukaryota</taxon>
        <taxon>Metazoa</taxon>
        <taxon>Chordata</taxon>
        <taxon>Craniata</taxon>
        <taxon>Vertebrata</taxon>
        <taxon>Euteleostomi</taxon>
        <taxon>Mammalia</taxon>
        <taxon>Eutheria</taxon>
        <taxon>Laurasiatheria</taxon>
        <taxon>Carnivora</taxon>
        <taxon>Caniformia</taxon>
        <taxon>Canidae</taxon>
        <taxon>Nyctereutes</taxon>
    </lineage>
</organism>
<keyword evidence="1" id="KW-0732">Signal</keyword>
<proteinExistence type="predicted"/>
<evidence type="ECO:0000256" key="1">
    <source>
        <dbReference type="SAM" id="SignalP"/>
    </source>
</evidence>
<dbReference type="AlphaFoldDB" id="A0A811Z2F5"/>
<keyword evidence="3" id="KW-1185">Reference proteome</keyword>
<sequence length="87" mass="9255">MKVLALLVLVAVSTFLVSGIVSDATTAAPATMTLDFQTANQAVPDRSPPTPPPSAAPRWVLTVKESKGAAPRCLYLNWNNGDIINEY</sequence>
<feature type="chain" id="PRO_5032907479" evidence="1">
    <location>
        <begin position="20"/>
        <end position="87"/>
    </location>
</feature>
<name>A0A811Z2F5_NYCPR</name>
<feature type="signal peptide" evidence="1">
    <location>
        <begin position="1"/>
        <end position="19"/>
    </location>
</feature>
<dbReference type="EMBL" id="CAJHUB010000753">
    <property type="protein sequence ID" value="CAD7681664.1"/>
    <property type="molecule type" value="Genomic_DNA"/>
</dbReference>
<accession>A0A811Z2F5</accession>
<evidence type="ECO:0000313" key="2">
    <source>
        <dbReference type="EMBL" id="CAD7681664.1"/>
    </source>
</evidence>
<protein>
    <submittedName>
        <fullName evidence="2">(raccoon dog) hypothetical protein</fullName>
    </submittedName>
</protein>
<dbReference type="Proteomes" id="UP000645828">
    <property type="component" value="Unassembled WGS sequence"/>
</dbReference>
<evidence type="ECO:0000313" key="3">
    <source>
        <dbReference type="Proteomes" id="UP000645828"/>
    </source>
</evidence>
<gene>
    <name evidence="2" type="ORF">NYPRO_LOCUS14456</name>
</gene>
<comment type="caution">
    <text evidence="2">The sequence shown here is derived from an EMBL/GenBank/DDBJ whole genome shotgun (WGS) entry which is preliminary data.</text>
</comment>